<dbReference type="OrthoDB" id="407010at2759"/>
<dbReference type="PANTHER" id="PTHR10543">
    <property type="entry name" value="BETA-CAROTENE DIOXYGENASE"/>
    <property type="match status" value="1"/>
</dbReference>
<dbReference type="GO" id="GO:0046872">
    <property type="term" value="F:metal ion binding"/>
    <property type="evidence" value="ECO:0007669"/>
    <property type="project" value="UniProtKB-KW"/>
</dbReference>
<feature type="binding site" evidence="5">
    <location>
        <position position="492"/>
    </location>
    <ligand>
        <name>Fe cation</name>
        <dbReference type="ChEBI" id="CHEBI:24875"/>
        <note>catalytic</note>
    </ligand>
</feature>
<dbReference type="KEGG" id="csl:COCSUDRAFT_67504"/>
<evidence type="ECO:0000256" key="6">
    <source>
        <dbReference type="SAM" id="MobiDB-lite"/>
    </source>
</evidence>
<comment type="caution">
    <text evidence="7">The sequence shown here is derived from an EMBL/GenBank/DDBJ whole genome shotgun (WGS) entry which is preliminary data.</text>
</comment>
<evidence type="ECO:0000256" key="3">
    <source>
        <dbReference type="ARBA" id="ARBA00023002"/>
    </source>
</evidence>
<gene>
    <name evidence="7" type="ORF">COCSUDRAFT_67504</name>
</gene>
<feature type="region of interest" description="Disordered" evidence="6">
    <location>
        <begin position="1"/>
        <end position="30"/>
    </location>
</feature>
<dbReference type="RefSeq" id="XP_005644689.1">
    <property type="nucleotide sequence ID" value="XM_005644632.1"/>
</dbReference>
<reference evidence="7 8" key="1">
    <citation type="journal article" date="2012" name="Genome Biol.">
        <title>The genome of the polar eukaryotic microalga coccomyxa subellipsoidea reveals traits of cold adaptation.</title>
        <authorList>
            <person name="Blanc G."/>
            <person name="Agarkova I."/>
            <person name="Grimwood J."/>
            <person name="Kuo A."/>
            <person name="Brueggeman A."/>
            <person name="Dunigan D."/>
            <person name="Gurnon J."/>
            <person name="Ladunga I."/>
            <person name="Lindquist E."/>
            <person name="Lucas S."/>
            <person name="Pangilinan J."/>
            <person name="Proschold T."/>
            <person name="Salamov A."/>
            <person name="Schmutz J."/>
            <person name="Weeks D."/>
            <person name="Yamada T."/>
            <person name="Claverie J.M."/>
            <person name="Grigoriev I."/>
            <person name="Van Etten J."/>
            <person name="Lomsadze A."/>
            <person name="Borodovsky M."/>
        </authorList>
    </citation>
    <scope>NUCLEOTIDE SEQUENCE [LARGE SCALE GENOMIC DNA]</scope>
    <source>
        <strain evidence="7 8">C-169</strain>
    </source>
</reference>
<keyword evidence="2 5" id="KW-0479">Metal-binding</keyword>
<keyword evidence="3" id="KW-0560">Oxidoreductase</keyword>
<feature type="compositionally biased region" description="Low complexity" evidence="6">
    <location>
        <begin position="13"/>
        <end position="30"/>
    </location>
</feature>
<feature type="binding site" evidence="5">
    <location>
        <position position="309"/>
    </location>
    <ligand>
        <name>Fe cation</name>
        <dbReference type="ChEBI" id="CHEBI:24875"/>
        <note>catalytic</note>
    </ligand>
</feature>
<dbReference type="GO" id="GO:0016121">
    <property type="term" value="P:carotene catabolic process"/>
    <property type="evidence" value="ECO:0007669"/>
    <property type="project" value="TreeGrafter"/>
</dbReference>
<evidence type="ECO:0000256" key="1">
    <source>
        <dbReference type="ARBA" id="ARBA00006787"/>
    </source>
</evidence>
<evidence type="ECO:0000256" key="4">
    <source>
        <dbReference type="ARBA" id="ARBA00023004"/>
    </source>
</evidence>
<dbReference type="STRING" id="574566.I0YP26"/>
<comment type="cofactor">
    <cofactor evidence="5">
        <name>Fe(2+)</name>
        <dbReference type="ChEBI" id="CHEBI:29033"/>
    </cofactor>
    <text evidence="5">Binds 1 Fe(2+) ion per subunit.</text>
</comment>
<dbReference type="Pfam" id="PF03055">
    <property type="entry name" value="RPE65"/>
    <property type="match status" value="1"/>
</dbReference>
<feature type="binding site" evidence="5">
    <location>
        <position position="194"/>
    </location>
    <ligand>
        <name>Fe cation</name>
        <dbReference type="ChEBI" id="CHEBI:24875"/>
        <note>catalytic</note>
    </ligand>
</feature>
<dbReference type="InterPro" id="IPR011044">
    <property type="entry name" value="Quino_amine_DH_bsu"/>
</dbReference>
<keyword evidence="4 5" id="KW-0408">Iron</keyword>
<feature type="binding site" evidence="5">
    <location>
        <position position="244"/>
    </location>
    <ligand>
        <name>Fe cation</name>
        <dbReference type="ChEBI" id="CHEBI:24875"/>
        <note>catalytic</note>
    </ligand>
</feature>
<evidence type="ECO:0000256" key="5">
    <source>
        <dbReference type="PIRSR" id="PIRSR604294-1"/>
    </source>
</evidence>
<dbReference type="PANTHER" id="PTHR10543:SF24">
    <property type="entry name" value="CAROTENOID ISOMEROOXYGENASE"/>
    <property type="match status" value="1"/>
</dbReference>
<dbReference type="SUPFAM" id="SSF50969">
    <property type="entry name" value="YVTN repeat-like/Quinoprotein amine dehydrogenase"/>
    <property type="match status" value="1"/>
</dbReference>
<dbReference type="AlphaFoldDB" id="I0YP26"/>
<dbReference type="GeneID" id="17038121"/>
<sequence>MAQDRGASVRADAATLEAPTTSSAPSTYPTEAARRTAFREDFTPELTEPVEANIQGSVPGWLHGSFVRNGPGTFSGMKHLFDGYAMLAKFEFENGSVKVSHKYVQTEAYKAFRQTGKMQFPEFGTTVSPLKSMWLALLGFTDNSSVNVVPTPDGKQLISLTESVAGTFRLDMDLNTLGQLKFEDGVKGLLTTAHPTLLPDGSMINLTSGFGTHYTVFRQNRATNVREEIAQVPLCSPPTPSWIHDFPVTENYAIVPETPIFFNLKAALFGGADYVMFDWKPEQRTILHLVNLKTGAVTQFDAPPYFTFHYINSFETADGASLCFDFSRFEDPDFMNRLMLDNLRGNKRPIAASPVVRITVPLDGSSSSAKLEPLMKDDSYNFCELPRVNPHYKGKEYRYAYAVSAKLPASFGNSLAKFDVEEGSVKQWHEAGCIPVEPLMVPRPGAQDEDDGVVLSVVTGADGKSFLLVLDASSFQELARAHLPHGIPYGFHGTFVHAD</sequence>
<keyword evidence="8" id="KW-1185">Reference proteome</keyword>
<dbReference type="Proteomes" id="UP000007264">
    <property type="component" value="Unassembled WGS sequence"/>
</dbReference>
<dbReference type="EMBL" id="AGSI01000016">
    <property type="protein sequence ID" value="EIE20145.1"/>
    <property type="molecule type" value="Genomic_DNA"/>
</dbReference>
<dbReference type="GO" id="GO:0009507">
    <property type="term" value="C:chloroplast"/>
    <property type="evidence" value="ECO:0007669"/>
    <property type="project" value="TreeGrafter"/>
</dbReference>
<name>I0YP26_COCSC</name>
<protein>
    <submittedName>
        <fullName evidence="7">Carotenoid oxygenase</fullName>
    </submittedName>
</protein>
<evidence type="ECO:0000313" key="7">
    <source>
        <dbReference type="EMBL" id="EIE20145.1"/>
    </source>
</evidence>
<dbReference type="InterPro" id="IPR004294">
    <property type="entry name" value="Carotenoid_Oase"/>
</dbReference>
<dbReference type="eggNOG" id="KOG1285">
    <property type="taxonomic scope" value="Eukaryota"/>
</dbReference>
<evidence type="ECO:0000313" key="8">
    <source>
        <dbReference type="Proteomes" id="UP000007264"/>
    </source>
</evidence>
<proteinExistence type="inferred from homology"/>
<dbReference type="GO" id="GO:0010436">
    <property type="term" value="F:carotenoid dioxygenase activity"/>
    <property type="evidence" value="ECO:0007669"/>
    <property type="project" value="TreeGrafter"/>
</dbReference>
<organism evidence="7 8">
    <name type="scientific">Coccomyxa subellipsoidea (strain C-169)</name>
    <name type="common">Green microalga</name>
    <dbReference type="NCBI Taxonomy" id="574566"/>
    <lineage>
        <taxon>Eukaryota</taxon>
        <taxon>Viridiplantae</taxon>
        <taxon>Chlorophyta</taxon>
        <taxon>core chlorophytes</taxon>
        <taxon>Trebouxiophyceae</taxon>
        <taxon>Trebouxiophyceae incertae sedis</taxon>
        <taxon>Coccomyxaceae</taxon>
        <taxon>Coccomyxa</taxon>
        <taxon>Coccomyxa subellipsoidea</taxon>
    </lineage>
</organism>
<comment type="similarity">
    <text evidence="1">Belongs to the carotenoid oxygenase family.</text>
</comment>
<evidence type="ECO:0000256" key="2">
    <source>
        <dbReference type="ARBA" id="ARBA00022723"/>
    </source>
</evidence>
<accession>I0YP26</accession>